<comment type="caution">
    <text evidence="4">The sequence shown here is derived from an EMBL/GenBank/DDBJ whole genome shotgun (WGS) entry which is preliminary data.</text>
</comment>
<dbReference type="EMBL" id="JATAAI010000003">
    <property type="protein sequence ID" value="KAK1746899.1"/>
    <property type="molecule type" value="Genomic_DNA"/>
</dbReference>
<sequence>MQEAPVVHFMCDSKMRVRFLTHFYAFLFFESWEQDLFTKRFVRDHLRYADEIQCAAARVVAAIRDRARRRDPTGNSNGDFDSFHIRKLSIQKCMVEADQIYENSKDELQENATVFVATDHKEKPFFKALADHYDLVFLSDFKEELKDVNTNYFGMIDQLVASRGRVFFGCTLQLFRVSSFVCEDITRRRIRWRAGIAASFLNPITIRARKRNRCINLTRLCNFLITHVSFQSAGEI</sequence>
<evidence type="ECO:0000256" key="3">
    <source>
        <dbReference type="ARBA" id="ARBA00023277"/>
    </source>
</evidence>
<reference evidence="4" key="1">
    <citation type="submission" date="2023-06" db="EMBL/GenBank/DDBJ databases">
        <title>Survivors Of The Sea: Transcriptome response of Skeletonema marinoi to long-term dormancy.</title>
        <authorList>
            <person name="Pinder M.I.M."/>
            <person name="Kourtchenko O."/>
            <person name="Robertson E.K."/>
            <person name="Larsson T."/>
            <person name="Maumus F."/>
            <person name="Osuna-Cruz C.M."/>
            <person name="Vancaester E."/>
            <person name="Stenow R."/>
            <person name="Vandepoele K."/>
            <person name="Ploug H."/>
            <person name="Bruchert V."/>
            <person name="Godhe A."/>
            <person name="Topel M."/>
        </authorList>
    </citation>
    <scope>NUCLEOTIDE SEQUENCE</scope>
    <source>
        <strain evidence="4">R05AC</strain>
    </source>
</reference>
<dbReference type="PANTHER" id="PTHR31469:SF8">
    <property type="entry name" value="OS07G0641000 PROTEIN"/>
    <property type="match status" value="1"/>
</dbReference>
<keyword evidence="4" id="KW-0328">Glycosyltransferase</keyword>
<dbReference type="PANTHER" id="PTHR31469">
    <property type="entry name" value="OS07G0633600 PROTEIN"/>
    <property type="match status" value="1"/>
</dbReference>
<protein>
    <submittedName>
        <fullName evidence="4">GDP-fucose protein O-fucosyltransferase family protein</fullName>
        <ecNumber evidence="4">2.4.1.221</ecNumber>
    </submittedName>
</protein>
<name>A0AAD8YJZ2_9STRA</name>
<dbReference type="EC" id="2.4.1.221" evidence="4"/>
<dbReference type="Gene3D" id="3.40.50.11350">
    <property type="match status" value="1"/>
</dbReference>
<organism evidence="4 5">
    <name type="scientific">Skeletonema marinoi</name>
    <dbReference type="NCBI Taxonomy" id="267567"/>
    <lineage>
        <taxon>Eukaryota</taxon>
        <taxon>Sar</taxon>
        <taxon>Stramenopiles</taxon>
        <taxon>Ochrophyta</taxon>
        <taxon>Bacillariophyta</taxon>
        <taxon>Coscinodiscophyceae</taxon>
        <taxon>Thalassiosirophycidae</taxon>
        <taxon>Thalassiosirales</taxon>
        <taxon>Skeletonemataceae</taxon>
        <taxon>Skeletonema</taxon>
        <taxon>Skeletonema marinoi-dohrnii complex</taxon>
    </lineage>
</organism>
<keyword evidence="5" id="KW-1185">Reference proteome</keyword>
<dbReference type="AlphaFoldDB" id="A0AAD8YJZ2"/>
<dbReference type="Proteomes" id="UP001224775">
    <property type="component" value="Unassembled WGS sequence"/>
</dbReference>
<dbReference type="InterPro" id="IPR019378">
    <property type="entry name" value="GDP-Fuc_O-FucTrfase"/>
</dbReference>
<dbReference type="GO" id="GO:0006004">
    <property type="term" value="P:fucose metabolic process"/>
    <property type="evidence" value="ECO:0007669"/>
    <property type="project" value="UniProtKB-KW"/>
</dbReference>
<accession>A0AAD8YJZ2</accession>
<evidence type="ECO:0000313" key="5">
    <source>
        <dbReference type="Proteomes" id="UP001224775"/>
    </source>
</evidence>
<gene>
    <name evidence="4" type="ORF">QTG54_002243</name>
</gene>
<keyword evidence="1 4" id="KW-0808">Transferase</keyword>
<dbReference type="CDD" id="cd11296">
    <property type="entry name" value="O-FucT_like"/>
    <property type="match status" value="1"/>
</dbReference>
<dbReference type="GO" id="GO:0046922">
    <property type="term" value="F:peptide-O-fucosyltransferase activity"/>
    <property type="evidence" value="ECO:0007669"/>
    <property type="project" value="UniProtKB-EC"/>
</dbReference>
<proteinExistence type="predicted"/>
<dbReference type="Pfam" id="PF10250">
    <property type="entry name" value="O-FucT"/>
    <property type="match status" value="1"/>
</dbReference>
<keyword evidence="2" id="KW-0294">Fucose metabolism</keyword>
<keyword evidence="3" id="KW-0119">Carbohydrate metabolism</keyword>
<evidence type="ECO:0000256" key="1">
    <source>
        <dbReference type="ARBA" id="ARBA00022679"/>
    </source>
</evidence>
<evidence type="ECO:0000313" key="4">
    <source>
        <dbReference type="EMBL" id="KAK1746899.1"/>
    </source>
</evidence>
<evidence type="ECO:0000256" key="2">
    <source>
        <dbReference type="ARBA" id="ARBA00023253"/>
    </source>
</evidence>